<organism evidence="1 2">
    <name type="scientific">Achromobacter seleniivolatilans</name>
    <dbReference type="NCBI Taxonomy" id="3047478"/>
    <lineage>
        <taxon>Bacteria</taxon>
        <taxon>Pseudomonadati</taxon>
        <taxon>Pseudomonadota</taxon>
        <taxon>Betaproteobacteria</taxon>
        <taxon>Burkholderiales</taxon>
        <taxon>Alcaligenaceae</taxon>
        <taxon>Achromobacter</taxon>
    </lineage>
</organism>
<sequence length="48" mass="5554">MAEPLRKPRPSLVRSTTIHSLYFRVAVWAERLAGLYVRDRTQRKAGAK</sequence>
<dbReference type="Proteomes" id="UP001234798">
    <property type="component" value="Chromosome"/>
</dbReference>
<accession>A0ABY9LZ78</accession>
<evidence type="ECO:0000313" key="2">
    <source>
        <dbReference type="Proteomes" id="UP001234798"/>
    </source>
</evidence>
<evidence type="ECO:0000313" key="1">
    <source>
        <dbReference type="EMBL" id="WMD20000.1"/>
    </source>
</evidence>
<keyword evidence="2" id="KW-1185">Reference proteome</keyword>
<dbReference type="EMBL" id="CP132976">
    <property type="protein sequence ID" value="WMD20000.1"/>
    <property type="molecule type" value="Genomic_DNA"/>
</dbReference>
<dbReference type="RefSeq" id="WP_306942749.1">
    <property type="nucleotide sequence ID" value="NZ_CP132976.1"/>
</dbReference>
<protein>
    <submittedName>
        <fullName evidence="1">Uncharacterized protein</fullName>
    </submittedName>
</protein>
<proteinExistence type="predicted"/>
<gene>
    <name evidence="1" type="ORF">RAS12_25850</name>
</gene>
<reference evidence="1 2" key="1">
    <citation type="submission" date="2023-08" db="EMBL/GenBank/DDBJ databases">
        <title>Achromobacter seleniivolatilans sp. nov., isolated from seleniferous soil.</title>
        <authorList>
            <person name="Zhang S."/>
            <person name="Li K."/>
            <person name="Peng J."/>
            <person name="Zhao Q."/>
            <person name="Wang H."/>
            <person name="Guo Y."/>
        </authorList>
    </citation>
    <scope>NUCLEOTIDE SEQUENCE [LARGE SCALE GENOMIC DNA]</scope>
    <source>
        <strain evidence="1 2">R39</strain>
    </source>
</reference>
<name>A0ABY9LZ78_9BURK</name>